<accession>A0A0G4F5R4</accession>
<protein>
    <submittedName>
        <fullName evidence="1">Uncharacterized protein</fullName>
    </submittedName>
</protein>
<dbReference type="VEuPathDB" id="CryptoDB:Cvel_15369"/>
<dbReference type="PhylomeDB" id="A0A0G4F5R4"/>
<reference evidence="1" key="1">
    <citation type="submission" date="2014-11" db="EMBL/GenBank/DDBJ databases">
        <authorList>
            <person name="Otto D Thomas"/>
            <person name="Naeem Raeece"/>
        </authorList>
    </citation>
    <scope>NUCLEOTIDE SEQUENCE</scope>
</reference>
<organism evidence="1">
    <name type="scientific">Chromera velia CCMP2878</name>
    <dbReference type="NCBI Taxonomy" id="1169474"/>
    <lineage>
        <taxon>Eukaryota</taxon>
        <taxon>Sar</taxon>
        <taxon>Alveolata</taxon>
        <taxon>Colpodellida</taxon>
        <taxon>Chromeraceae</taxon>
        <taxon>Chromera</taxon>
    </lineage>
</organism>
<gene>
    <name evidence="1" type="ORF">Cvel_15369</name>
</gene>
<evidence type="ECO:0000313" key="1">
    <source>
        <dbReference type="EMBL" id="CEM07831.1"/>
    </source>
</evidence>
<dbReference type="AlphaFoldDB" id="A0A0G4F5R4"/>
<name>A0A0G4F5R4_9ALVE</name>
<sequence>MSSSLELTESQQYVQGTDKLGSVRGSQKGWNMSARDRLEVEFSAKQLVRVAIKPSEGFRGLEEPVVPLPDSAKADMALRPVGSTENWWLAVQFKSRTRRDAVNKPKWRFRISKEEYTGIVVLCVSLERQETSAQPAALLTKSLPVDPQPMNDPRVWAFSGSHIGTNSGNVSITLGGQKYDTKESRCSLDRSDIRGTFLGDWLLRIFEEAAAAGGKAANGVRLWTFQELERQISREKWVERKTLKSFQPLFDEAGLKIDQAEDASAPYDIIARLPSCQDFKVLRIQLKTSYWRDASLFGPIAHVNSYRLRCGQGEPYHSTDFDIFLVGPPRAEEGESTEWKSGYFFLFNAADFAQIGLSKSDLYSGVMGFYADFSRAPYPDSLKARPSRLSELRKWRYDIKCRSSLKSAALYLRIALESAGPEPTFRSNDLSC</sequence>
<proteinExistence type="predicted"/>
<dbReference type="EMBL" id="CDMZ01000148">
    <property type="protein sequence ID" value="CEM07831.1"/>
    <property type="molecule type" value="Genomic_DNA"/>
</dbReference>